<name>A0A2A2F8L4_9GAMM</name>
<dbReference type="InterPro" id="IPR050400">
    <property type="entry name" value="Bact_Cytoskel_RodZ"/>
</dbReference>
<feature type="compositionally biased region" description="Acidic residues" evidence="1">
    <location>
        <begin position="188"/>
        <end position="207"/>
    </location>
</feature>
<dbReference type="InterPro" id="IPR001387">
    <property type="entry name" value="Cro/C1-type_HTH"/>
</dbReference>
<feature type="region of interest" description="Disordered" evidence="1">
    <location>
        <begin position="17"/>
        <end position="44"/>
    </location>
</feature>
<evidence type="ECO:0000256" key="2">
    <source>
        <dbReference type="SAM" id="Phobius"/>
    </source>
</evidence>
<dbReference type="PANTHER" id="PTHR34475">
    <property type="match status" value="1"/>
</dbReference>
<accession>A0A2A2F8L4</accession>
<dbReference type="InterPro" id="IPR010982">
    <property type="entry name" value="Lambda_DNA-bd_dom_sf"/>
</dbReference>
<comment type="caution">
    <text evidence="4">The sequence shown here is derived from an EMBL/GenBank/DDBJ whole genome shotgun (WGS) entry which is preliminary data.</text>
</comment>
<dbReference type="CDD" id="cd00093">
    <property type="entry name" value="HTH_XRE"/>
    <property type="match status" value="1"/>
</dbReference>
<feature type="compositionally biased region" description="Polar residues" evidence="1">
    <location>
        <begin position="17"/>
        <end position="27"/>
    </location>
</feature>
<dbReference type="Pfam" id="PF13413">
    <property type="entry name" value="HTH_25"/>
    <property type="match status" value="1"/>
</dbReference>
<dbReference type="InterPro" id="IPR025194">
    <property type="entry name" value="RodZ-like_C"/>
</dbReference>
<keyword evidence="2" id="KW-0812">Transmembrane</keyword>
<evidence type="ECO:0000313" key="4">
    <source>
        <dbReference type="EMBL" id="PAU80913.1"/>
    </source>
</evidence>
<protein>
    <recommendedName>
        <fullName evidence="3">Cytoskeleton protein RodZ-like C-terminal domain-containing protein</fullName>
    </recommendedName>
</protein>
<dbReference type="SUPFAM" id="SSF47413">
    <property type="entry name" value="lambda repressor-like DNA-binding domains"/>
    <property type="match status" value="1"/>
</dbReference>
<organism evidence="4 5">
    <name type="scientific">Halovibrio salipaludis</name>
    <dbReference type="NCBI Taxonomy" id="2032626"/>
    <lineage>
        <taxon>Bacteria</taxon>
        <taxon>Pseudomonadati</taxon>
        <taxon>Pseudomonadota</taxon>
        <taxon>Gammaproteobacteria</taxon>
        <taxon>Oceanospirillales</taxon>
        <taxon>Halomonadaceae</taxon>
        <taxon>Halovibrio</taxon>
    </lineage>
</organism>
<dbReference type="Gene3D" id="1.10.260.40">
    <property type="entry name" value="lambda repressor-like DNA-binding domains"/>
    <property type="match status" value="1"/>
</dbReference>
<reference evidence="4 5" key="1">
    <citation type="submission" date="2017-08" db="EMBL/GenBank/DDBJ databases">
        <title>Halovibrio sewagensis sp. nov., isolated from wastewater of high salinity.</title>
        <authorList>
            <person name="Dong X."/>
            <person name="Zhang G."/>
        </authorList>
    </citation>
    <scope>NUCLEOTIDE SEQUENCE [LARGE SCALE GENOMIC DNA]</scope>
    <source>
        <strain evidence="4 5">YL5-2</strain>
    </source>
</reference>
<sequence>MIERLPGLRSSCVNVSRIPRNTSNTGPWSPMSEEGSAENSNGPTTRLVGEQLRTAREHHGMDRQDVADQLHLRPSIIQAIEESDYEAMPADLFLKGYVRTYARLTEQDGDDLIARLDRELEPYRERQEAQQEPSPTEIIRQKKIRRRRIGGMTIAALAVLLLGWVLYEYGPWVVDSAVEAVGEVEFEVPDADSGSEADAESGSDSEPEPASATDEGDTTEAGSSEAGMDTDPAFSTPVAQVESPGAAPPNGGSRMDAAGQAGGRQSSLTITFDGACWVEVVNGNGERVVVTLAQEGETVDYEGPAPFEVLLGNVDAVASVRFMGEAVDLEQYPVNAGRTQFVLDTANG</sequence>
<proteinExistence type="predicted"/>
<evidence type="ECO:0000256" key="1">
    <source>
        <dbReference type="SAM" id="MobiDB-lite"/>
    </source>
</evidence>
<feature type="transmembrane region" description="Helical" evidence="2">
    <location>
        <begin position="149"/>
        <end position="167"/>
    </location>
</feature>
<keyword evidence="2" id="KW-0472">Membrane</keyword>
<feature type="region of interest" description="Disordered" evidence="1">
    <location>
        <begin position="188"/>
        <end position="262"/>
    </location>
</feature>
<feature type="domain" description="Cytoskeleton protein RodZ-like C-terminal" evidence="3">
    <location>
        <begin position="269"/>
        <end position="334"/>
    </location>
</feature>
<dbReference type="Pfam" id="PF13464">
    <property type="entry name" value="RodZ_C"/>
    <property type="match status" value="1"/>
</dbReference>
<evidence type="ECO:0000259" key="3">
    <source>
        <dbReference type="Pfam" id="PF13464"/>
    </source>
</evidence>
<dbReference type="PANTHER" id="PTHR34475:SF1">
    <property type="entry name" value="CYTOSKELETON PROTEIN RODZ"/>
    <property type="match status" value="1"/>
</dbReference>
<evidence type="ECO:0000313" key="5">
    <source>
        <dbReference type="Proteomes" id="UP000218896"/>
    </source>
</evidence>
<dbReference type="EMBL" id="NSKD01000002">
    <property type="protein sequence ID" value="PAU80913.1"/>
    <property type="molecule type" value="Genomic_DNA"/>
</dbReference>
<dbReference type="GO" id="GO:0003677">
    <property type="term" value="F:DNA binding"/>
    <property type="evidence" value="ECO:0007669"/>
    <property type="project" value="InterPro"/>
</dbReference>
<keyword evidence="5" id="KW-1185">Reference proteome</keyword>
<gene>
    <name evidence="4" type="ORF">CK501_04920</name>
</gene>
<dbReference type="AlphaFoldDB" id="A0A2A2F8L4"/>
<dbReference type="Proteomes" id="UP000218896">
    <property type="component" value="Unassembled WGS sequence"/>
</dbReference>
<keyword evidence="2" id="KW-1133">Transmembrane helix</keyword>